<evidence type="ECO:0000259" key="3">
    <source>
        <dbReference type="Pfam" id="PF03446"/>
    </source>
</evidence>
<evidence type="ECO:0000256" key="2">
    <source>
        <dbReference type="ARBA" id="ARBA00023002"/>
    </source>
</evidence>
<dbReference type="Pfam" id="PF21761">
    <property type="entry name" value="RedAm-like_C"/>
    <property type="match status" value="1"/>
</dbReference>
<dbReference type="OrthoDB" id="4535742at2"/>
<dbReference type="EMBL" id="QTTT01000001">
    <property type="protein sequence ID" value="REE97694.1"/>
    <property type="molecule type" value="Genomic_DNA"/>
</dbReference>
<comment type="similarity">
    <text evidence="1">Belongs to the HIBADH-related family.</text>
</comment>
<dbReference type="InterPro" id="IPR015815">
    <property type="entry name" value="HIBADH-related"/>
</dbReference>
<dbReference type="InterPro" id="IPR006115">
    <property type="entry name" value="6PGDH_NADP-bd"/>
</dbReference>
<evidence type="ECO:0000313" key="5">
    <source>
        <dbReference type="EMBL" id="REE97694.1"/>
    </source>
</evidence>
<feature type="domain" description="NADPH-dependent reductive aminase-like C-terminal" evidence="4">
    <location>
        <begin position="160"/>
        <end position="291"/>
    </location>
</feature>
<accession>A0A3D9SYP6</accession>
<dbReference type="Proteomes" id="UP000256661">
    <property type="component" value="Unassembled WGS sequence"/>
</dbReference>
<reference evidence="5 6" key="1">
    <citation type="submission" date="2018-08" db="EMBL/GenBank/DDBJ databases">
        <title>Sequencing the genomes of 1000 actinobacteria strains.</title>
        <authorList>
            <person name="Klenk H.-P."/>
        </authorList>
    </citation>
    <scope>NUCLEOTIDE SEQUENCE [LARGE SCALE GENOMIC DNA]</scope>
    <source>
        <strain evidence="5 6">DSM 43927</strain>
    </source>
</reference>
<dbReference type="SUPFAM" id="SSF51735">
    <property type="entry name" value="NAD(P)-binding Rossmann-fold domains"/>
    <property type="match status" value="1"/>
</dbReference>
<dbReference type="PANTHER" id="PTHR43580">
    <property type="entry name" value="OXIDOREDUCTASE GLYR1-RELATED"/>
    <property type="match status" value="1"/>
</dbReference>
<dbReference type="GO" id="GO:0016491">
    <property type="term" value="F:oxidoreductase activity"/>
    <property type="evidence" value="ECO:0007669"/>
    <property type="project" value="UniProtKB-KW"/>
</dbReference>
<proteinExistence type="inferred from homology"/>
<keyword evidence="2" id="KW-0560">Oxidoreductase</keyword>
<dbReference type="PIRSF" id="PIRSF000103">
    <property type="entry name" value="HIBADH"/>
    <property type="match status" value="1"/>
</dbReference>
<dbReference type="InterPro" id="IPR036291">
    <property type="entry name" value="NAD(P)-bd_dom_sf"/>
</dbReference>
<organism evidence="5 6">
    <name type="scientific">Thermomonospora umbrina</name>
    <dbReference type="NCBI Taxonomy" id="111806"/>
    <lineage>
        <taxon>Bacteria</taxon>
        <taxon>Bacillati</taxon>
        <taxon>Actinomycetota</taxon>
        <taxon>Actinomycetes</taxon>
        <taxon>Streptosporangiales</taxon>
        <taxon>Thermomonosporaceae</taxon>
        <taxon>Thermomonospora</taxon>
    </lineage>
</organism>
<sequence>MHDGVTVIGLGAMGSKMVEVFLEAGRPVTVWNRTAAKADPLAAKGATKAASAAEALAANELVVISQVDYAAMYASFAGAESELKGKVLVNLGSGAPDELREAARWAEGHGAALVTAGIMVPPPGIGTPISYAFYSGPEALVDAHRETLTLLGDVRFVGADPGLSMLFYQAMLYVFSSTLAAYFQAAALVGTAGVPAEGLRPYVADMLEQLAGDGPMGIVAESTREIDAGEYPGGENSLHMMAVGMAHQVHAFADAGLDAGVPAALRDLFDRTVAAGFGEQGLTSIVEIIRKPGNDR</sequence>
<dbReference type="Pfam" id="PF03446">
    <property type="entry name" value="NAD_binding_2"/>
    <property type="match status" value="1"/>
</dbReference>
<evidence type="ECO:0000259" key="4">
    <source>
        <dbReference type="Pfam" id="PF21761"/>
    </source>
</evidence>
<dbReference type="PANTHER" id="PTHR43580:SF2">
    <property type="entry name" value="CYTOKINE-LIKE NUCLEAR FACTOR N-PAC"/>
    <property type="match status" value="1"/>
</dbReference>
<dbReference type="InterPro" id="IPR051265">
    <property type="entry name" value="HIBADH-related_NP60_sf"/>
</dbReference>
<keyword evidence="6" id="KW-1185">Reference proteome</keyword>
<comment type="caution">
    <text evidence="5">The sequence shown here is derived from an EMBL/GenBank/DDBJ whole genome shotgun (WGS) entry which is preliminary data.</text>
</comment>
<dbReference type="GO" id="GO:0050661">
    <property type="term" value="F:NADP binding"/>
    <property type="evidence" value="ECO:0007669"/>
    <property type="project" value="InterPro"/>
</dbReference>
<dbReference type="Gene3D" id="1.10.1040.10">
    <property type="entry name" value="N-(1-d-carboxylethyl)-l-norvaline Dehydrogenase, domain 2"/>
    <property type="match status" value="1"/>
</dbReference>
<evidence type="ECO:0000256" key="1">
    <source>
        <dbReference type="ARBA" id="ARBA00009080"/>
    </source>
</evidence>
<protein>
    <submittedName>
        <fullName evidence="5">3-hydroxyisobutyrate dehydrogenase-like beta-hydroxyacid dehydrogenase</fullName>
    </submittedName>
</protein>
<name>A0A3D9SYP6_9ACTN</name>
<dbReference type="RefSeq" id="WP_116023154.1">
    <property type="nucleotide sequence ID" value="NZ_QTTT01000001.1"/>
</dbReference>
<feature type="domain" description="6-phosphogluconate dehydrogenase NADP-binding" evidence="3">
    <location>
        <begin position="5"/>
        <end position="119"/>
    </location>
</feature>
<gene>
    <name evidence="5" type="ORF">DFJ69_3168</name>
</gene>
<evidence type="ECO:0000313" key="6">
    <source>
        <dbReference type="Proteomes" id="UP000256661"/>
    </source>
</evidence>
<dbReference type="AlphaFoldDB" id="A0A3D9SYP6"/>
<dbReference type="InterPro" id="IPR048666">
    <property type="entry name" value="RedAm-like_C"/>
</dbReference>
<dbReference type="Gene3D" id="3.40.50.720">
    <property type="entry name" value="NAD(P)-binding Rossmann-like Domain"/>
    <property type="match status" value="1"/>
</dbReference>
<dbReference type="InterPro" id="IPR013328">
    <property type="entry name" value="6PGD_dom2"/>
</dbReference>